<name>A0A9P6FXM9_9FUNG</name>
<dbReference type="AlphaFoldDB" id="A0A9P6FXM9"/>
<feature type="transmembrane region" description="Helical" evidence="9">
    <location>
        <begin position="39"/>
        <end position="57"/>
    </location>
</feature>
<dbReference type="OrthoDB" id="29558at2759"/>
<evidence type="ECO:0000313" key="11">
    <source>
        <dbReference type="Proteomes" id="UP000780801"/>
    </source>
</evidence>
<proteinExistence type="inferred from homology"/>
<dbReference type="EMBL" id="JAABOA010000647">
    <property type="protein sequence ID" value="KAF9583612.1"/>
    <property type="molecule type" value="Genomic_DNA"/>
</dbReference>
<keyword evidence="7 9" id="KW-0472">Membrane</keyword>
<reference evidence="10" key="1">
    <citation type="journal article" date="2020" name="Fungal Divers.">
        <title>Resolving the Mortierellaceae phylogeny through synthesis of multi-gene phylogenetics and phylogenomics.</title>
        <authorList>
            <person name="Vandepol N."/>
            <person name="Liber J."/>
            <person name="Desiro A."/>
            <person name="Na H."/>
            <person name="Kennedy M."/>
            <person name="Barry K."/>
            <person name="Grigoriev I.V."/>
            <person name="Miller A.N."/>
            <person name="O'Donnell K."/>
            <person name="Stajich J.E."/>
            <person name="Bonito G."/>
        </authorList>
    </citation>
    <scope>NUCLEOTIDE SEQUENCE</scope>
    <source>
        <strain evidence="10">KOD1015</strain>
    </source>
</reference>
<evidence type="ECO:0000256" key="7">
    <source>
        <dbReference type="ARBA" id="ARBA00023136"/>
    </source>
</evidence>
<comment type="function">
    <text evidence="8">Component of the signal peptidase complex (SPC) which catalyzes the cleavage of N-terminal signal sequences from nascent proteins as they are translocated into the lumen of the endoplasmic reticulum. Enhances the enzymatic activity of SPC and facilitates the interactions between different components of the translocation site.</text>
</comment>
<protein>
    <recommendedName>
        <fullName evidence="3">Signal peptidase complex subunit 2</fullName>
    </recommendedName>
</protein>
<comment type="similarity">
    <text evidence="2">Belongs to the SPCS2 family.</text>
</comment>
<feature type="transmembrane region" description="Helical" evidence="9">
    <location>
        <begin position="69"/>
        <end position="88"/>
    </location>
</feature>
<evidence type="ECO:0000256" key="9">
    <source>
        <dbReference type="SAM" id="Phobius"/>
    </source>
</evidence>
<dbReference type="Pfam" id="PF06703">
    <property type="entry name" value="SPC25"/>
    <property type="match status" value="1"/>
</dbReference>
<keyword evidence="4 9" id="KW-0812">Transmembrane</keyword>
<accession>A0A9P6FXM9</accession>
<dbReference type="PANTHER" id="PTHR13085:SF0">
    <property type="entry name" value="SIGNAL PEPTIDASE COMPLEX SUBUNIT 2"/>
    <property type="match status" value="1"/>
</dbReference>
<evidence type="ECO:0000256" key="8">
    <source>
        <dbReference type="ARBA" id="ARBA00045608"/>
    </source>
</evidence>
<evidence type="ECO:0000256" key="4">
    <source>
        <dbReference type="ARBA" id="ARBA00022692"/>
    </source>
</evidence>
<dbReference type="Proteomes" id="UP000780801">
    <property type="component" value="Unassembled WGS sequence"/>
</dbReference>
<keyword evidence="6 9" id="KW-1133">Transmembrane helix</keyword>
<keyword evidence="5" id="KW-0256">Endoplasmic reticulum</keyword>
<evidence type="ECO:0000256" key="5">
    <source>
        <dbReference type="ARBA" id="ARBA00022824"/>
    </source>
</evidence>
<organism evidence="10 11">
    <name type="scientific">Lunasporangiospora selenospora</name>
    <dbReference type="NCBI Taxonomy" id="979761"/>
    <lineage>
        <taxon>Eukaryota</taxon>
        <taxon>Fungi</taxon>
        <taxon>Fungi incertae sedis</taxon>
        <taxon>Mucoromycota</taxon>
        <taxon>Mortierellomycotina</taxon>
        <taxon>Mortierellomycetes</taxon>
        <taxon>Mortierellales</taxon>
        <taxon>Mortierellaceae</taxon>
        <taxon>Lunasporangiospora</taxon>
    </lineage>
</organism>
<evidence type="ECO:0000256" key="1">
    <source>
        <dbReference type="ARBA" id="ARBA00004477"/>
    </source>
</evidence>
<evidence type="ECO:0000313" key="10">
    <source>
        <dbReference type="EMBL" id="KAF9583612.1"/>
    </source>
</evidence>
<dbReference type="InterPro" id="IPR009582">
    <property type="entry name" value="Spc2/SPCS2"/>
</dbReference>
<evidence type="ECO:0000256" key="3">
    <source>
        <dbReference type="ARBA" id="ARBA00017057"/>
    </source>
</evidence>
<dbReference type="GO" id="GO:0005787">
    <property type="term" value="C:signal peptidase complex"/>
    <property type="evidence" value="ECO:0007669"/>
    <property type="project" value="InterPro"/>
</dbReference>
<keyword evidence="11" id="KW-1185">Reference proteome</keyword>
<comment type="subcellular location">
    <subcellularLocation>
        <location evidence="1">Endoplasmic reticulum membrane</location>
        <topology evidence="1">Multi-pass membrane protein</topology>
    </subcellularLocation>
</comment>
<comment type="caution">
    <text evidence="10">The sequence shown here is derived from an EMBL/GenBank/DDBJ whole genome shotgun (WGS) entry which is preliminary data.</text>
</comment>
<gene>
    <name evidence="10" type="ORF">BGW38_009038</name>
</gene>
<sequence>MTTETSARVIKVDKSNLMDLKGACDDALRESHRHTDTKLAFGYLGCVFAAAGSYYGYIHPFEEPDTKFWTFISVGLYFFFNALMMGYAQFVEKNTVFLGSKTTSEGTQTISVGTGVRNYDPFYIINIDMTQPPRKSSGSVAPKPKKATHQEYSTAFRFWFDEDGVLARDLFEADLKKFLANTEATHLD</sequence>
<dbReference type="PANTHER" id="PTHR13085">
    <property type="entry name" value="MICROSOMAL SIGNAL PEPTIDASE 25 KDA SUBUNIT"/>
    <property type="match status" value="1"/>
</dbReference>
<evidence type="ECO:0000256" key="2">
    <source>
        <dbReference type="ARBA" id="ARBA00007324"/>
    </source>
</evidence>
<dbReference type="GO" id="GO:0006465">
    <property type="term" value="P:signal peptide processing"/>
    <property type="evidence" value="ECO:0007669"/>
    <property type="project" value="InterPro"/>
</dbReference>
<evidence type="ECO:0000256" key="6">
    <source>
        <dbReference type="ARBA" id="ARBA00022989"/>
    </source>
</evidence>
<dbReference type="GO" id="GO:0045047">
    <property type="term" value="P:protein targeting to ER"/>
    <property type="evidence" value="ECO:0007669"/>
    <property type="project" value="TreeGrafter"/>
</dbReference>